<organism evidence="2 3">
    <name type="scientific">Amphibacillus marinus</name>
    <dbReference type="NCBI Taxonomy" id="872970"/>
    <lineage>
        <taxon>Bacteria</taxon>
        <taxon>Bacillati</taxon>
        <taxon>Bacillota</taxon>
        <taxon>Bacilli</taxon>
        <taxon>Bacillales</taxon>
        <taxon>Bacillaceae</taxon>
        <taxon>Amphibacillus</taxon>
    </lineage>
</organism>
<keyword evidence="1" id="KW-1133">Transmembrane helix</keyword>
<sequence length="218" mass="25325">MKPNGTLGHVYNAFEFLYRLIYLNLLWFSFTIIGGIIFGIGPSTVALYDVTRRWLRKELGNDRYIFKLYFTSFKQNFFAGNTLTLPVLSIYFMLLVNYRYASMRFEVIFEVIQVAMVVIAVILTIMLTYLFPMFVHYELSMSNYFRKVPLLVIAHPVPTMLNVIWVALVAYLIYQLFPYSILIGMSGLAYGVMGITYSSFVRNEEIRINQANDNKKIG</sequence>
<dbReference type="Pfam" id="PF04854">
    <property type="entry name" value="DUF624"/>
    <property type="match status" value="1"/>
</dbReference>
<keyword evidence="3" id="KW-1185">Reference proteome</keyword>
<dbReference type="OrthoDB" id="2182676at2"/>
<feature type="transmembrane region" description="Helical" evidence="1">
    <location>
        <begin position="20"/>
        <end position="48"/>
    </location>
</feature>
<dbReference type="RefSeq" id="WP_091493872.1">
    <property type="nucleotide sequence ID" value="NZ_FODJ01000001.1"/>
</dbReference>
<evidence type="ECO:0000313" key="2">
    <source>
        <dbReference type="EMBL" id="SEN51303.1"/>
    </source>
</evidence>
<keyword evidence="1" id="KW-0812">Transmembrane</keyword>
<feature type="transmembrane region" description="Helical" evidence="1">
    <location>
        <begin position="148"/>
        <end position="173"/>
    </location>
</feature>
<feature type="transmembrane region" description="Helical" evidence="1">
    <location>
        <begin position="77"/>
        <end position="100"/>
    </location>
</feature>
<accession>A0A1H8H4X3</accession>
<keyword evidence="1" id="KW-0472">Membrane</keyword>
<dbReference type="STRING" id="872970.SAMN04488134_101257"/>
<dbReference type="AlphaFoldDB" id="A0A1H8H4X3"/>
<dbReference type="Proteomes" id="UP000199300">
    <property type="component" value="Unassembled WGS sequence"/>
</dbReference>
<evidence type="ECO:0000256" key="1">
    <source>
        <dbReference type="SAM" id="Phobius"/>
    </source>
</evidence>
<reference evidence="2 3" key="1">
    <citation type="submission" date="2016-10" db="EMBL/GenBank/DDBJ databases">
        <authorList>
            <person name="de Groot N.N."/>
        </authorList>
    </citation>
    <scope>NUCLEOTIDE SEQUENCE [LARGE SCALE GENOMIC DNA]</scope>
    <source>
        <strain evidence="2 3">CGMCC 1.10434</strain>
    </source>
</reference>
<feature type="transmembrane region" description="Helical" evidence="1">
    <location>
        <begin position="179"/>
        <end position="200"/>
    </location>
</feature>
<name>A0A1H8H4X3_9BACI</name>
<feature type="transmembrane region" description="Helical" evidence="1">
    <location>
        <begin position="112"/>
        <end position="136"/>
    </location>
</feature>
<gene>
    <name evidence="2" type="ORF">SAMN04488134_101257</name>
</gene>
<protein>
    <submittedName>
        <fullName evidence="2">Uncharacterized membrane protein YesL</fullName>
    </submittedName>
</protein>
<evidence type="ECO:0000313" key="3">
    <source>
        <dbReference type="Proteomes" id="UP000199300"/>
    </source>
</evidence>
<dbReference type="InterPro" id="IPR006938">
    <property type="entry name" value="DUF624"/>
</dbReference>
<proteinExistence type="predicted"/>
<dbReference type="EMBL" id="FODJ01000001">
    <property type="protein sequence ID" value="SEN51303.1"/>
    <property type="molecule type" value="Genomic_DNA"/>
</dbReference>